<evidence type="ECO:0000256" key="3">
    <source>
        <dbReference type="ARBA" id="ARBA00022475"/>
    </source>
</evidence>
<evidence type="ECO:0000259" key="9">
    <source>
        <dbReference type="PROSITE" id="PS50893"/>
    </source>
</evidence>
<dbReference type="InterPro" id="IPR013563">
    <property type="entry name" value="Oligopep_ABC_C"/>
</dbReference>
<dbReference type="InterPro" id="IPR050388">
    <property type="entry name" value="ABC_Ni/Peptide_Import"/>
</dbReference>
<dbReference type="Pfam" id="PF00005">
    <property type="entry name" value="ABC_tran"/>
    <property type="match status" value="1"/>
</dbReference>
<feature type="domain" description="ABC transporter" evidence="9">
    <location>
        <begin position="5"/>
        <end position="252"/>
    </location>
</feature>
<gene>
    <name evidence="10" type="ORF">ENP55_04245</name>
</gene>
<dbReference type="Pfam" id="PF08352">
    <property type="entry name" value="oligo_HPY"/>
    <property type="match status" value="1"/>
</dbReference>
<comment type="caution">
    <text evidence="10">The sequence shown here is derived from an EMBL/GenBank/DDBJ whole genome shotgun (WGS) entry which is preliminary data.</text>
</comment>
<dbReference type="PROSITE" id="PS50893">
    <property type="entry name" value="ABC_TRANSPORTER_2"/>
    <property type="match status" value="1"/>
</dbReference>
<evidence type="ECO:0000313" key="10">
    <source>
        <dbReference type="EMBL" id="HEF87490.1"/>
    </source>
</evidence>
<evidence type="ECO:0000256" key="6">
    <source>
        <dbReference type="ARBA" id="ARBA00022840"/>
    </source>
</evidence>
<evidence type="ECO:0000256" key="1">
    <source>
        <dbReference type="ARBA" id="ARBA00004202"/>
    </source>
</evidence>
<accession>A0A7C2BKW9</accession>
<dbReference type="CDD" id="cd03257">
    <property type="entry name" value="ABC_NikE_OppD_transporters"/>
    <property type="match status" value="1"/>
</dbReference>
<dbReference type="SUPFAM" id="SSF52540">
    <property type="entry name" value="P-loop containing nucleoside triphosphate hydrolases"/>
    <property type="match status" value="1"/>
</dbReference>
<evidence type="ECO:0000256" key="5">
    <source>
        <dbReference type="ARBA" id="ARBA00022741"/>
    </source>
</evidence>
<keyword evidence="8" id="KW-0472">Membrane</keyword>
<dbReference type="Gene3D" id="3.40.50.300">
    <property type="entry name" value="P-loop containing nucleotide triphosphate hydrolases"/>
    <property type="match status" value="1"/>
</dbReference>
<comment type="subcellular location">
    <subcellularLocation>
        <location evidence="1">Cell membrane</location>
        <topology evidence="1">Peripheral membrane protein</topology>
    </subcellularLocation>
</comment>
<dbReference type="EMBL" id="DSJT01000023">
    <property type="protein sequence ID" value="HEF87490.1"/>
    <property type="molecule type" value="Genomic_DNA"/>
</dbReference>
<keyword evidence="5" id="KW-0547">Nucleotide-binding</keyword>
<organism evidence="10">
    <name type="scientific">Thermosphaera aggregans</name>
    <dbReference type="NCBI Taxonomy" id="54254"/>
    <lineage>
        <taxon>Archaea</taxon>
        <taxon>Thermoproteota</taxon>
        <taxon>Thermoprotei</taxon>
        <taxon>Desulfurococcales</taxon>
        <taxon>Desulfurococcaceae</taxon>
        <taxon>Thermosphaera</taxon>
    </lineage>
</organism>
<keyword evidence="4" id="KW-0997">Cell inner membrane</keyword>
<dbReference type="GO" id="GO:0005524">
    <property type="term" value="F:ATP binding"/>
    <property type="evidence" value="ECO:0007669"/>
    <property type="project" value="UniProtKB-KW"/>
</dbReference>
<proteinExistence type="predicted"/>
<keyword evidence="7" id="KW-1278">Translocase</keyword>
<dbReference type="GO" id="GO:0005886">
    <property type="term" value="C:plasma membrane"/>
    <property type="evidence" value="ECO:0007669"/>
    <property type="project" value="UniProtKB-SubCell"/>
</dbReference>
<keyword evidence="3" id="KW-1003">Cell membrane</keyword>
<dbReference type="AlphaFoldDB" id="A0A7C2BKW9"/>
<sequence>MVLAVKAENLKIGYEDEEIVWAVKGVSFKVEVAEIFCLVGESGCGKSTTGNAIVGILPPYSITDGVLRVFGKTVIEGNKRDYTGVRGRVVSYVPQNPGSSLNPYLTVEEQFYYVLNSVYGWGRRKALEEAAKYLKMVDLDPGRVMDYYPHELSGGMQQRTAIALALSTGAKIIVADEPTSALDAHLRLGLIRLLTRLRDTIKLTLIFITHDLLSAGKICDKIAIMYSGRILELGPSGKILTEPLHPYTEMLVDAVPILGVLKPLKAYGGEPPPPNVEVKGCLFLDRCPKKFEKCYQSHPSPEEVHERIVECWRYV</sequence>
<evidence type="ECO:0000256" key="2">
    <source>
        <dbReference type="ARBA" id="ARBA00022448"/>
    </source>
</evidence>
<dbReference type="PANTHER" id="PTHR43297:SF14">
    <property type="entry name" value="ATPASE AAA-TYPE CORE DOMAIN-CONTAINING PROTEIN"/>
    <property type="match status" value="1"/>
</dbReference>
<name>A0A7C2BKW9_9CREN</name>
<evidence type="ECO:0000256" key="8">
    <source>
        <dbReference type="ARBA" id="ARBA00023136"/>
    </source>
</evidence>
<dbReference type="PANTHER" id="PTHR43297">
    <property type="entry name" value="OLIGOPEPTIDE TRANSPORT ATP-BINDING PROTEIN APPD"/>
    <property type="match status" value="1"/>
</dbReference>
<dbReference type="InterPro" id="IPR027417">
    <property type="entry name" value="P-loop_NTPase"/>
</dbReference>
<evidence type="ECO:0000256" key="7">
    <source>
        <dbReference type="ARBA" id="ARBA00022967"/>
    </source>
</evidence>
<dbReference type="NCBIfam" id="TIGR01727">
    <property type="entry name" value="oligo_HPY"/>
    <property type="match status" value="1"/>
</dbReference>
<keyword evidence="6 10" id="KW-0067">ATP-binding</keyword>
<reference evidence="10" key="1">
    <citation type="journal article" date="2020" name="mSystems">
        <title>Genome- and Community-Level Interaction Insights into Carbon Utilization and Element Cycling Functions of Hydrothermarchaeota in Hydrothermal Sediment.</title>
        <authorList>
            <person name="Zhou Z."/>
            <person name="Liu Y."/>
            <person name="Xu W."/>
            <person name="Pan J."/>
            <person name="Luo Z.H."/>
            <person name="Li M."/>
        </authorList>
    </citation>
    <scope>NUCLEOTIDE SEQUENCE [LARGE SCALE GENOMIC DNA]</scope>
    <source>
        <strain evidence="10">SpSt-23</strain>
    </source>
</reference>
<dbReference type="GO" id="GO:0015833">
    <property type="term" value="P:peptide transport"/>
    <property type="evidence" value="ECO:0007669"/>
    <property type="project" value="InterPro"/>
</dbReference>
<protein>
    <submittedName>
        <fullName evidence="10">ABC transporter ATP-binding protein</fullName>
    </submittedName>
</protein>
<dbReference type="InterPro" id="IPR003593">
    <property type="entry name" value="AAA+_ATPase"/>
</dbReference>
<dbReference type="GO" id="GO:0016887">
    <property type="term" value="F:ATP hydrolysis activity"/>
    <property type="evidence" value="ECO:0007669"/>
    <property type="project" value="InterPro"/>
</dbReference>
<dbReference type="SMART" id="SM00382">
    <property type="entry name" value="AAA"/>
    <property type="match status" value="1"/>
</dbReference>
<dbReference type="InterPro" id="IPR003439">
    <property type="entry name" value="ABC_transporter-like_ATP-bd"/>
</dbReference>
<evidence type="ECO:0000256" key="4">
    <source>
        <dbReference type="ARBA" id="ARBA00022519"/>
    </source>
</evidence>
<keyword evidence="2" id="KW-0813">Transport</keyword>